<accession>A0A8J2PFF1</accession>
<dbReference type="InterPro" id="IPR001563">
    <property type="entry name" value="Peptidase_S10"/>
</dbReference>
<evidence type="ECO:0000256" key="2">
    <source>
        <dbReference type="ARBA" id="ARBA00022670"/>
    </source>
</evidence>
<evidence type="ECO:0000256" key="6">
    <source>
        <dbReference type="SAM" id="SignalP"/>
    </source>
</evidence>
<evidence type="ECO:0000256" key="1">
    <source>
        <dbReference type="ARBA" id="ARBA00022645"/>
    </source>
</evidence>
<keyword evidence="3 6" id="KW-0732">Signal</keyword>
<keyword evidence="5" id="KW-0325">Glycoprotein</keyword>
<dbReference type="PANTHER" id="PTHR11802">
    <property type="entry name" value="SERINE PROTEASE FAMILY S10 SERINE CARBOXYPEPTIDASE"/>
    <property type="match status" value="1"/>
</dbReference>
<keyword evidence="4" id="KW-0378">Hydrolase</keyword>
<dbReference type="PANTHER" id="PTHR11802:SF472">
    <property type="entry name" value="SERINE CARBOXYPEPTIDASE CPVL-RELATED"/>
    <property type="match status" value="1"/>
</dbReference>
<protein>
    <recommendedName>
        <fullName evidence="9">Serine carboxypeptidase</fullName>
    </recommendedName>
</protein>
<evidence type="ECO:0000256" key="4">
    <source>
        <dbReference type="ARBA" id="ARBA00022801"/>
    </source>
</evidence>
<dbReference type="GO" id="GO:0006508">
    <property type="term" value="P:proteolysis"/>
    <property type="evidence" value="ECO:0007669"/>
    <property type="project" value="UniProtKB-KW"/>
</dbReference>
<name>A0A8J2PFF1_9HEXA</name>
<comment type="caution">
    <text evidence="7">The sequence shown here is derived from an EMBL/GenBank/DDBJ whole genome shotgun (WGS) entry which is preliminary data.</text>
</comment>
<sequence length="390" mass="44197">MKFELSIAIVIAFSVFSQISTQENPENAPLILWTGELPGFSCIKAIFLQTGPFQVGPDNVVKERNTTWTRSQSMLYMDAPAGTGFSFSDSKDKGEMNSGEVGVAMVAALKQFFTLFKEFQTRDLYLAGDNYAANVISNIVKNIEAENAKGDPKINVKGFILGSPFIDVQQLHHAQALYDFGLIDMNQKKIMDDTIQKAFDLAQNGKLEEATQIGLSTFIGPNSLIAKFTGFEDYFNALVSKPPPEYEWFQNFIETKEFHNYVHVGLHKYIAFNFDVLDRFSTELIFSHTKIFEEMLNKGYRVLFYAGQFDIFTSQQVIVKVVNNLKWNGSENFSKAPRKIWKVNGDVAGYVKTADNFGYAVVRKAGHYVNMDQPAWMLDLVTKFLYNKEF</sequence>
<feature type="signal peptide" evidence="6">
    <location>
        <begin position="1"/>
        <end position="21"/>
    </location>
</feature>
<keyword evidence="8" id="KW-1185">Reference proteome</keyword>
<dbReference type="AlphaFoldDB" id="A0A8J2PFF1"/>
<evidence type="ECO:0000313" key="7">
    <source>
        <dbReference type="EMBL" id="CAG7784855.1"/>
    </source>
</evidence>
<dbReference type="Pfam" id="PF00450">
    <property type="entry name" value="Peptidase_S10"/>
    <property type="match status" value="1"/>
</dbReference>
<keyword evidence="2" id="KW-0645">Protease</keyword>
<gene>
    <name evidence="7" type="ORF">AFUS01_LOCUS23516</name>
</gene>
<evidence type="ECO:0000256" key="5">
    <source>
        <dbReference type="ARBA" id="ARBA00023180"/>
    </source>
</evidence>
<evidence type="ECO:0000313" key="8">
    <source>
        <dbReference type="Proteomes" id="UP000708208"/>
    </source>
</evidence>
<keyword evidence="1" id="KW-0121">Carboxypeptidase</keyword>
<evidence type="ECO:0008006" key="9">
    <source>
        <dbReference type="Google" id="ProtNLM"/>
    </source>
</evidence>
<dbReference type="Proteomes" id="UP000708208">
    <property type="component" value="Unassembled WGS sequence"/>
</dbReference>
<proteinExistence type="predicted"/>
<reference evidence="7" key="1">
    <citation type="submission" date="2021-06" db="EMBL/GenBank/DDBJ databases">
        <authorList>
            <person name="Hodson N. C."/>
            <person name="Mongue J. A."/>
            <person name="Jaron S. K."/>
        </authorList>
    </citation>
    <scope>NUCLEOTIDE SEQUENCE</scope>
</reference>
<dbReference type="GO" id="GO:0004185">
    <property type="term" value="F:serine-type carboxypeptidase activity"/>
    <property type="evidence" value="ECO:0007669"/>
    <property type="project" value="InterPro"/>
</dbReference>
<evidence type="ECO:0000256" key="3">
    <source>
        <dbReference type="ARBA" id="ARBA00022729"/>
    </source>
</evidence>
<dbReference type="OrthoDB" id="443318at2759"/>
<dbReference type="EMBL" id="CAJVCH010284519">
    <property type="protein sequence ID" value="CAG7784855.1"/>
    <property type="molecule type" value="Genomic_DNA"/>
</dbReference>
<feature type="chain" id="PRO_5035298379" description="Serine carboxypeptidase" evidence="6">
    <location>
        <begin position="22"/>
        <end position="390"/>
    </location>
</feature>
<organism evidence="7 8">
    <name type="scientific">Allacma fusca</name>
    <dbReference type="NCBI Taxonomy" id="39272"/>
    <lineage>
        <taxon>Eukaryota</taxon>
        <taxon>Metazoa</taxon>
        <taxon>Ecdysozoa</taxon>
        <taxon>Arthropoda</taxon>
        <taxon>Hexapoda</taxon>
        <taxon>Collembola</taxon>
        <taxon>Symphypleona</taxon>
        <taxon>Sminthuridae</taxon>
        <taxon>Allacma</taxon>
    </lineage>
</organism>